<evidence type="ECO:0000256" key="1">
    <source>
        <dbReference type="ARBA" id="ARBA00009333"/>
    </source>
</evidence>
<proteinExistence type="inferred from homology"/>
<feature type="signal peptide" evidence="4">
    <location>
        <begin position="1"/>
        <end position="19"/>
    </location>
</feature>
<dbReference type="EMBL" id="JAZHXI010000013">
    <property type="protein sequence ID" value="KAL2064618.1"/>
    <property type="molecule type" value="Genomic_DNA"/>
</dbReference>
<dbReference type="Pfam" id="PF07992">
    <property type="entry name" value="Pyr_redox_2"/>
    <property type="match status" value="1"/>
</dbReference>
<dbReference type="SUPFAM" id="SSF51905">
    <property type="entry name" value="FAD/NAD(P)-binding domain"/>
    <property type="match status" value="1"/>
</dbReference>
<evidence type="ECO:0000259" key="5">
    <source>
        <dbReference type="Pfam" id="PF07992"/>
    </source>
</evidence>
<accession>A0ABR4C3U8</accession>
<evidence type="ECO:0000313" key="7">
    <source>
        <dbReference type="Proteomes" id="UP001595075"/>
    </source>
</evidence>
<reference evidence="6 7" key="1">
    <citation type="journal article" date="2024" name="Commun. Biol.">
        <title>Comparative genomic analysis of thermophilic fungi reveals convergent evolutionary adaptations and gene losses.</title>
        <authorList>
            <person name="Steindorff A.S."/>
            <person name="Aguilar-Pontes M.V."/>
            <person name="Robinson A.J."/>
            <person name="Andreopoulos B."/>
            <person name="LaButti K."/>
            <person name="Kuo A."/>
            <person name="Mondo S."/>
            <person name="Riley R."/>
            <person name="Otillar R."/>
            <person name="Haridas S."/>
            <person name="Lipzen A."/>
            <person name="Grimwood J."/>
            <person name="Schmutz J."/>
            <person name="Clum A."/>
            <person name="Reid I.D."/>
            <person name="Moisan M.C."/>
            <person name="Butler G."/>
            <person name="Nguyen T.T.M."/>
            <person name="Dewar K."/>
            <person name="Conant G."/>
            <person name="Drula E."/>
            <person name="Henrissat B."/>
            <person name="Hansel C."/>
            <person name="Singer S."/>
            <person name="Hutchinson M.I."/>
            <person name="de Vries R.P."/>
            <person name="Natvig D.O."/>
            <person name="Powell A.J."/>
            <person name="Tsang A."/>
            <person name="Grigoriev I.V."/>
        </authorList>
    </citation>
    <scope>NUCLEOTIDE SEQUENCE [LARGE SCALE GENOMIC DNA]</scope>
    <source>
        <strain evidence="6 7">CBS 494.80</strain>
    </source>
</reference>
<dbReference type="InterPro" id="IPR036188">
    <property type="entry name" value="FAD/NAD-bd_sf"/>
</dbReference>
<comment type="caution">
    <text evidence="6">The sequence shown here is derived from an EMBL/GenBank/DDBJ whole genome shotgun (WGS) entry which is preliminary data.</text>
</comment>
<dbReference type="Proteomes" id="UP001595075">
    <property type="component" value="Unassembled WGS sequence"/>
</dbReference>
<name>A0ABR4C3U8_9HELO</name>
<keyword evidence="4" id="KW-0732">Signal</keyword>
<keyword evidence="3" id="KW-0560">Oxidoreductase</keyword>
<dbReference type="InterPro" id="IPR050097">
    <property type="entry name" value="Ferredoxin-NADP_redctase_2"/>
</dbReference>
<dbReference type="InterPro" id="IPR023753">
    <property type="entry name" value="FAD/NAD-binding_dom"/>
</dbReference>
<evidence type="ECO:0000256" key="4">
    <source>
        <dbReference type="SAM" id="SignalP"/>
    </source>
</evidence>
<dbReference type="PRINTS" id="PR00469">
    <property type="entry name" value="PNDRDTASEII"/>
</dbReference>
<protein>
    <recommendedName>
        <fullName evidence="5">FAD/NAD(P)-binding domain-containing protein</fullName>
    </recommendedName>
</protein>
<sequence length="399" mass="43456">MRFSSIAIGLLVFVTTNHAVPVFSPAVTADYDAIVVGGGPAGLSATSGLARVDRNVLLVDSGEYRNDPTRHAHDILGADGVTPAWLRFAGRKQIGNYETVTMVNGTVEKIEPQSNNTFFKVTMRYPGKGPTTYTSRKVVLATGMRDILPSTPGIVENWGKGIYWCPWCDGQEHKHQALGLLTSLDQGATTVREILTLNKDIIIFVNGTDTPAMRASADTRFPNWDKYLELHGISIENRTISSIERLRDGSAPEADPSLPSHPEHDVFQVNFESGDSLIRNAFFSNFAEEQKSTLGKDTGVNILGNKLQATNANGLVTNVPGIFAIGDCNSDNVTNVPHAYFTGKRTAVFLHVQLERENSVAELAASGTTKRGLDEPNMKAIWERMNPDEDVLHGGQFDG</sequence>
<feature type="domain" description="FAD/NAD(P)-binding" evidence="5">
    <location>
        <begin position="31"/>
        <end position="169"/>
    </location>
</feature>
<keyword evidence="7" id="KW-1185">Reference proteome</keyword>
<dbReference type="PRINTS" id="PR00368">
    <property type="entry name" value="FADPNR"/>
</dbReference>
<gene>
    <name evidence="6" type="ORF">VTL71DRAFT_3755</name>
</gene>
<evidence type="ECO:0000256" key="2">
    <source>
        <dbReference type="ARBA" id="ARBA00022630"/>
    </source>
</evidence>
<feature type="chain" id="PRO_5047090417" description="FAD/NAD(P)-binding domain-containing protein" evidence="4">
    <location>
        <begin position="20"/>
        <end position="399"/>
    </location>
</feature>
<keyword evidence="2" id="KW-0285">Flavoprotein</keyword>
<organism evidence="6 7">
    <name type="scientific">Oculimacula yallundae</name>
    <dbReference type="NCBI Taxonomy" id="86028"/>
    <lineage>
        <taxon>Eukaryota</taxon>
        <taxon>Fungi</taxon>
        <taxon>Dikarya</taxon>
        <taxon>Ascomycota</taxon>
        <taxon>Pezizomycotina</taxon>
        <taxon>Leotiomycetes</taxon>
        <taxon>Helotiales</taxon>
        <taxon>Ploettnerulaceae</taxon>
        <taxon>Oculimacula</taxon>
    </lineage>
</organism>
<dbReference type="PANTHER" id="PTHR48105">
    <property type="entry name" value="THIOREDOXIN REDUCTASE 1-RELATED-RELATED"/>
    <property type="match status" value="1"/>
</dbReference>
<comment type="similarity">
    <text evidence="1">Belongs to the class-II pyridine nucleotide-disulfide oxidoreductase family.</text>
</comment>
<evidence type="ECO:0000313" key="6">
    <source>
        <dbReference type="EMBL" id="KAL2064618.1"/>
    </source>
</evidence>
<dbReference type="Gene3D" id="3.50.50.60">
    <property type="entry name" value="FAD/NAD(P)-binding domain"/>
    <property type="match status" value="2"/>
</dbReference>
<evidence type="ECO:0000256" key="3">
    <source>
        <dbReference type="ARBA" id="ARBA00023002"/>
    </source>
</evidence>